<evidence type="ECO:0000259" key="3">
    <source>
        <dbReference type="PROSITE" id="PS51000"/>
    </source>
</evidence>
<dbReference type="PIRSF" id="PIRSF016838">
    <property type="entry name" value="PafC"/>
    <property type="match status" value="1"/>
</dbReference>
<comment type="caution">
    <text evidence="4">The sequence shown here is derived from an EMBL/GenBank/DDBJ whole genome shotgun (WGS) entry which is preliminary data.</text>
</comment>
<dbReference type="OrthoDB" id="9815009at2"/>
<dbReference type="EMBL" id="SLUO01000021">
    <property type="protein sequence ID" value="TCL54263.1"/>
    <property type="molecule type" value="Genomic_DNA"/>
</dbReference>
<keyword evidence="2" id="KW-0804">Transcription</keyword>
<dbReference type="Pfam" id="PF25583">
    <property type="entry name" value="WCX"/>
    <property type="match status" value="1"/>
</dbReference>
<dbReference type="InterPro" id="IPR028349">
    <property type="entry name" value="PafC-like"/>
</dbReference>
<dbReference type="PROSITE" id="PS51000">
    <property type="entry name" value="HTH_DEOR_2"/>
    <property type="match status" value="1"/>
</dbReference>
<dbReference type="InterPro" id="IPR051534">
    <property type="entry name" value="CBASS_pafABC_assoc_protein"/>
</dbReference>
<sequence length="337" mass="38870">MQINRLFEIIYILLDKKTVTAAELAEHFEVSPRTIFRDIDTLSQAGIPIYAMKGKGGGIRLTENYVLNKSVLTPKEQQMIMQALHGMNAVREEEIRPALSKLSALFGGEQEDWIEIEFSSWNSDDGVSRRFVILKEAIFAHKRVTFIYSGANGTSSRRFAEPLKLVFRASSWYLYAWCMDKADFRFFKLSRMEEPWVLEEYFERRNPPIVRGNPDLKDTPDLQGESALQYTGYSQNSSNVNSETSAIGTKNIYADKIITVTAIISANKAYRILDEMDKKDVEKLANGNYKVQMLMPENDWMYQHLLTFGSDMKVLKPERVREKLIKKLKNAIKQYEI</sequence>
<dbReference type="SUPFAM" id="SSF46785">
    <property type="entry name" value="Winged helix' DNA-binding domain"/>
    <property type="match status" value="1"/>
</dbReference>
<protein>
    <submittedName>
        <fullName evidence="4">Putative DNA-binding transcriptional regulator YafY</fullName>
    </submittedName>
</protein>
<keyword evidence="4" id="KW-0238">DNA-binding</keyword>
<reference evidence="4 5" key="1">
    <citation type="submission" date="2019-03" db="EMBL/GenBank/DDBJ databases">
        <title>Genomic Encyclopedia of Type Strains, Phase IV (KMG-IV): sequencing the most valuable type-strain genomes for metagenomic binning, comparative biology and taxonomic classification.</title>
        <authorList>
            <person name="Goeker M."/>
        </authorList>
    </citation>
    <scope>NUCLEOTIDE SEQUENCE [LARGE SCALE GENOMIC DNA]</scope>
    <source>
        <strain evidence="4 5">DSM 100556</strain>
    </source>
</reference>
<dbReference type="SMART" id="SM00420">
    <property type="entry name" value="HTH_DEOR"/>
    <property type="match status" value="1"/>
</dbReference>
<dbReference type="InterPro" id="IPR036390">
    <property type="entry name" value="WH_DNA-bd_sf"/>
</dbReference>
<dbReference type="PROSITE" id="PS52050">
    <property type="entry name" value="WYL"/>
    <property type="match status" value="1"/>
</dbReference>
<dbReference type="RefSeq" id="WP_031391640.1">
    <property type="nucleotide sequence ID" value="NZ_JPNB01000002.1"/>
</dbReference>
<dbReference type="InterPro" id="IPR026881">
    <property type="entry name" value="WYL_dom"/>
</dbReference>
<evidence type="ECO:0000256" key="1">
    <source>
        <dbReference type="ARBA" id="ARBA00023015"/>
    </source>
</evidence>
<name>A0A4R1QMT1_9FIRM</name>
<dbReference type="Gene3D" id="1.10.10.10">
    <property type="entry name" value="Winged helix-like DNA-binding domain superfamily/Winged helix DNA-binding domain"/>
    <property type="match status" value="1"/>
</dbReference>
<evidence type="ECO:0000256" key="2">
    <source>
        <dbReference type="ARBA" id="ARBA00023163"/>
    </source>
</evidence>
<dbReference type="InterPro" id="IPR001034">
    <property type="entry name" value="DeoR_HTH"/>
</dbReference>
<keyword evidence="1" id="KW-0805">Transcription regulation</keyword>
<dbReference type="Proteomes" id="UP000295718">
    <property type="component" value="Unassembled WGS sequence"/>
</dbReference>
<dbReference type="InterPro" id="IPR036388">
    <property type="entry name" value="WH-like_DNA-bd_sf"/>
</dbReference>
<dbReference type="GO" id="GO:0003700">
    <property type="term" value="F:DNA-binding transcription factor activity"/>
    <property type="evidence" value="ECO:0007669"/>
    <property type="project" value="InterPro"/>
</dbReference>
<evidence type="ECO:0000313" key="5">
    <source>
        <dbReference type="Proteomes" id="UP000295718"/>
    </source>
</evidence>
<dbReference type="STRING" id="1469948.GCA_000732725_02992"/>
<accession>A0A4R1QMT1</accession>
<dbReference type="AlphaFoldDB" id="A0A4R1QMT1"/>
<dbReference type="PANTHER" id="PTHR34580">
    <property type="match status" value="1"/>
</dbReference>
<organism evidence="4 5">
    <name type="scientific">Kineothrix alysoides</name>
    <dbReference type="NCBI Taxonomy" id="1469948"/>
    <lineage>
        <taxon>Bacteria</taxon>
        <taxon>Bacillati</taxon>
        <taxon>Bacillota</taxon>
        <taxon>Clostridia</taxon>
        <taxon>Lachnospirales</taxon>
        <taxon>Lachnospiraceae</taxon>
        <taxon>Kineothrix</taxon>
    </lineage>
</organism>
<dbReference type="Pfam" id="PF13280">
    <property type="entry name" value="WYL"/>
    <property type="match status" value="1"/>
</dbReference>
<dbReference type="InterPro" id="IPR057727">
    <property type="entry name" value="WCX_dom"/>
</dbReference>
<feature type="domain" description="HTH deoR-type" evidence="3">
    <location>
        <begin position="2"/>
        <end position="60"/>
    </location>
</feature>
<gene>
    <name evidence="4" type="ORF">EDD76_12132</name>
</gene>
<dbReference type="GO" id="GO:0003677">
    <property type="term" value="F:DNA binding"/>
    <property type="evidence" value="ECO:0007669"/>
    <property type="project" value="UniProtKB-KW"/>
</dbReference>
<proteinExistence type="predicted"/>
<evidence type="ECO:0000313" key="4">
    <source>
        <dbReference type="EMBL" id="TCL54263.1"/>
    </source>
</evidence>
<keyword evidence="5" id="KW-1185">Reference proteome</keyword>
<dbReference type="PANTHER" id="PTHR34580:SF1">
    <property type="entry name" value="PROTEIN PAFC"/>
    <property type="match status" value="1"/>
</dbReference>
<dbReference type="InterPro" id="IPR013196">
    <property type="entry name" value="HTH_11"/>
</dbReference>
<dbReference type="Pfam" id="PF08279">
    <property type="entry name" value="HTH_11"/>
    <property type="match status" value="1"/>
</dbReference>